<feature type="non-terminal residue" evidence="2">
    <location>
        <position position="50"/>
    </location>
</feature>
<dbReference type="AlphaFoldDB" id="A0A0F8XAI6"/>
<dbReference type="EMBL" id="LAZR01060217">
    <property type="protein sequence ID" value="KKK66152.1"/>
    <property type="molecule type" value="Genomic_DNA"/>
</dbReference>
<evidence type="ECO:0000256" key="1">
    <source>
        <dbReference type="SAM" id="Phobius"/>
    </source>
</evidence>
<comment type="caution">
    <text evidence="2">The sequence shown here is derived from an EMBL/GenBank/DDBJ whole genome shotgun (WGS) entry which is preliminary data.</text>
</comment>
<keyword evidence="1" id="KW-1133">Transmembrane helix</keyword>
<feature type="transmembrane region" description="Helical" evidence="1">
    <location>
        <begin position="14"/>
        <end position="34"/>
    </location>
</feature>
<evidence type="ECO:0000313" key="2">
    <source>
        <dbReference type="EMBL" id="KKK66152.1"/>
    </source>
</evidence>
<reference evidence="2" key="1">
    <citation type="journal article" date="2015" name="Nature">
        <title>Complex archaea that bridge the gap between prokaryotes and eukaryotes.</title>
        <authorList>
            <person name="Spang A."/>
            <person name="Saw J.H."/>
            <person name="Jorgensen S.L."/>
            <person name="Zaremba-Niedzwiedzka K."/>
            <person name="Martijn J."/>
            <person name="Lind A.E."/>
            <person name="van Eijk R."/>
            <person name="Schleper C."/>
            <person name="Guy L."/>
            <person name="Ettema T.J."/>
        </authorList>
    </citation>
    <scope>NUCLEOTIDE SEQUENCE</scope>
</reference>
<keyword evidence="1" id="KW-0812">Transmembrane</keyword>
<organism evidence="2">
    <name type="scientific">marine sediment metagenome</name>
    <dbReference type="NCBI Taxonomy" id="412755"/>
    <lineage>
        <taxon>unclassified sequences</taxon>
        <taxon>metagenomes</taxon>
        <taxon>ecological metagenomes</taxon>
    </lineage>
</organism>
<protein>
    <submittedName>
        <fullName evidence="2">Uncharacterized protein</fullName>
    </submittedName>
</protein>
<proteinExistence type="predicted"/>
<gene>
    <name evidence="2" type="ORF">LCGC14_2966980</name>
</gene>
<keyword evidence="1" id="KW-0472">Membrane</keyword>
<name>A0A0F8XAI6_9ZZZZ</name>
<sequence>MKAITHIAKFTARLLGYGSLGGFVAAVAVFVLLMERRPDLKIWHTADLDA</sequence>
<accession>A0A0F8XAI6</accession>